<accession>A0A1R3WWA7</accession>
<comment type="subunit">
    <text evidence="3">UreD, UreF and UreG form a complex that acts as a GTP-hydrolysis-dependent molecular chaperone, activating the urease apoprotein by helping to assemble the nickel containing metallocenter of UreC. The UreE protein probably delivers the nickel.</text>
</comment>
<sequence>MAFDRILPDPKWEIGKHALMNLHVSLDDGCSRMQPLSWRIPYQWQGAHYQDNDDQPFLLLINSGGGFVEGDSANFHATLDPETRALITTTAASKYYKCLKGLPSRENVNIRVGSGALLEYMPDEAIPFASSNVERNTLISLSHDSRFFGSDMISAGRIHYGSEGEAFEFDRLASEFRVDVDGETVVLDRLFAETPEETSDLRALWDGANHMMSIVAWGDFDGDCEDRVRERLNALQLVACGVSRPRDKLLTCRIMATETWQCHEALFQTWQELRPLLAGKAARPIRKC</sequence>
<reference evidence="4 5" key="1">
    <citation type="submission" date="2017-01" db="EMBL/GenBank/DDBJ databases">
        <authorList>
            <person name="Mah S.A."/>
            <person name="Swanson W.J."/>
            <person name="Moy G.W."/>
            <person name="Vacquier V.D."/>
        </authorList>
    </citation>
    <scope>NUCLEOTIDE SEQUENCE [LARGE SCALE GENOMIC DNA]</scope>
    <source>
        <strain evidence="4 5">DSM 21219</strain>
    </source>
</reference>
<dbReference type="Pfam" id="PF01774">
    <property type="entry name" value="UreD"/>
    <property type="match status" value="1"/>
</dbReference>
<evidence type="ECO:0000256" key="3">
    <source>
        <dbReference type="HAMAP-Rule" id="MF_01384"/>
    </source>
</evidence>
<evidence type="ECO:0000313" key="4">
    <source>
        <dbReference type="EMBL" id="SIT82710.1"/>
    </source>
</evidence>
<proteinExistence type="inferred from homology"/>
<evidence type="ECO:0000256" key="1">
    <source>
        <dbReference type="ARBA" id="ARBA00007177"/>
    </source>
</evidence>
<evidence type="ECO:0000256" key="2">
    <source>
        <dbReference type="ARBA" id="ARBA00023186"/>
    </source>
</evidence>
<organism evidence="4 5">
    <name type="scientific">Pontibaca methylaminivorans</name>
    <dbReference type="NCBI Taxonomy" id="515897"/>
    <lineage>
        <taxon>Bacteria</taxon>
        <taxon>Pseudomonadati</taxon>
        <taxon>Pseudomonadota</taxon>
        <taxon>Alphaproteobacteria</taxon>
        <taxon>Rhodobacterales</taxon>
        <taxon>Roseobacteraceae</taxon>
        <taxon>Pontibaca</taxon>
    </lineage>
</organism>
<keyword evidence="5" id="KW-1185">Reference proteome</keyword>
<dbReference type="PANTHER" id="PTHR33643">
    <property type="entry name" value="UREASE ACCESSORY PROTEIN D"/>
    <property type="match status" value="1"/>
</dbReference>
<keyword evidence="3" id="KW-0996">Nickel insertion</keyword>
<dbReference type="HAMAP" id="MF_01384">
    <property type="entry name" value="UreD"/>
    <property type="match status" value="1"/>
</dbReference>
<evidence type="ECO:0000313" key="5">
    <source>
        <dbReference type="Proteomes" id="UP000192455"/>
    </source>
</evidence>
<dbReference type="GO" id="GO:0016151">
    <property type="term" value="F:nickel cation binding"/>
    <property type="evidence" value="ECO:0007669"/>
    <property type="project" value="UniProtKB-UniRule"/>
</dbReference>
<comment type="similarity">
    <text evidence="1 3">Belongs to the UreD family.</text>
</comment>
<dbReference type="Proteomes" id="UP000192455">
    <property type="component" value="Unassembled WGS sequence"/>
</dbReference>
<dbReference type="GO" id="GO:0005737">
    <property type="term" value="C:cytoplasm"/>
    <property type="evidence" value="ECO:0007669"/>
    <property type="project" value="UniProtKB-SubCell"/>
</dbReference>
<keyword evidence="2 3" id="KW-0143">Chaperone</keyword>
<dbReference type="RefSeq" id="WP_076649504.1">
    <property type="nucleotide sequence ID" value="NZ_FTPS01000001.1"/>
</dbReference>
<dbReference type="InterPro" id="IPR002669">
    <property type="entry name" value="UreD"/>
</dbReference>
<protein>
    <recommendedName>
        <fullName evidence="3">Urease accessory protein UreD</fullName>
    </recommendedName>
</protein>
<dbReference type="OrthoDB" id="9807968at2"/>
<comment type="subcellular location">
    <subcellularLocation>
        <location evidence="3">Cytoplasm</location>
    </subcellularLocation>
</comment>
<comment type="function">
    <text evidence="3">Required for maturation of urease via the functional incorporation of the urease nickel metallocenter.</text>
</comment>
<keyword evidence="3" id="KW-0963">Cytoplasm</keyword>
<gene>
    <name evidence="3" type="primary">ureD</name>
    <name evidence="4" type="ORF">SAMN05421849_1761</name>
</gene>
<dbReference type="PANTHER" id="PTHR33643:SF1">
    <property type="entry name" value="UREASE ACCESSORY PROTEIN D"/>
    <property type="match status" value="1"/>
</dbReference>
<name>A0A1R3WWA7_9RHOB</name>
<dbReference type="STRING" id="515897.SAMN05421849_1761"/>
<dbReference type="AlphaFoldDB" id="A0A1R3WWA7"/>
<dbReference type="EMBL" id="FTPS01000001">
    <property type="protein sequence ID" value="SIT82710.1"/>
    <property type="molecule type" value="Genomic_DNA"/>
</dbReference>